<evidence type="ECO:0000313" key="9">
    <source>
        <dbReference type="EMBL" id="KAJ4745031.1"/>
    </source>
</evidence>
<proteinExistence type="inferred from homology"/>
<dbReference type="InterPro" id="IPR039309">
    <property type="entry name" value="BT1"/>
</dbReference>
<evidence type="ECO:0000256" key="7">
    <source>
        <dbReference type="SAM" id="MobiDB-lite"/>
    </source>
</evidence>
<feature type="transmembrane region" description="Helical" evidence="8">
    <location>
        <begin position="347"/>
        <end position="367"/>
    </location>
</feature>
<accession>A0AAV8BQW5</accession>
<dbReference type="AlphaFoldDB" id="A0AAV8BQW5"/>
<feature type="transmembrane region" description="Helical" evidence="8">
    <location>
        <begin position="61"/>
        <end position="84"/>
    </location>
</feature>
<feature type="transmembrane region" description="Helical" evidence="8">
    <location>
        <begin position="450"/>
        <end position="472"/>
    </location>
</feature>
<keyword evidence="4 8" id="KW-0812">Transmembrane</keyword>
<reference evidence="9" key="1">
    <citation type="submission" date="2022-08" db="EMBL/GenBank/DDBJ databases">
        <authorList>
            <person name="Marques A."/>
        </authorList>
    </citation>
    <scope>NUCLEOTIDE SEQUENCE</scope>
    <source>
        <strain evidence="9">RhyPub2mFocal</strain>
        <tissue evidence="9">Leaves</tissue>
    </source>
</reference>
<feature type="transmembrane region" description="Helical" evidence="8">
    <location>
        <begin position="277"/>
        <end position="296"/>
    </location>
</feature>
<comment type="similarity">
    <text evidence="2">Belongs to the major facilitator superfamily. Folate-biopterin transporter (TC 2.A.71) family.</text>
</comment>
<evidence type="ECO:0000256" key="4">
    <source>
        <dbReference type="ARBA" id="ARBA00022692"/>
    </source>
</evidence>
<dbReference type="CDD" id="cd17484">
    <property type="entry name" value="MFS_FBT"/>
    <property type="match status" value="1"/>
</dbReference>
<dbReference type="GO" id="GO:0016020">
    <property type="term" value="C:membrane"/>
    <property type="evidence" value="ECO:0007669"/>
    <property type="project" value="UniProtKB-SubCell"/>
</dbReference>
<keyword evidence="6 8" id="KW-0472">Membrane</keyword>
<feature type="transmembrane region" description="Helical" evidence="8">
    <location>
        <begin position="104"/>
        <end position="126"/>
    </location>
</feature>
<comment type="caution">
    <text evidence="9">The sequence shown here is derived from an EMBL/GenBank/DDBJ whole genome shotgun (WGS) entry which is preliminary data.</text>
</comment>
<dbReference type="SUPFAM" id="SSF103473">
    <property type="entry name" value="MFS general substrate transporter"/>
    <property type="match status" value="1"/>
</dbReference>
<feature type="transmembrane region" description="Helical" evidence="8">
    <location>
        <begin position="415"/>
        <end position="438"/>
    </location>
</feature>
<organism evidence="9 10">
    <name type="scientific">Rhynchospora pubera</name>
    <dbReference type="NCBI Taxonomy" id="906938"/>
    <lineage>
        <taxon>Eukaryota</taxon>
        <taxon>Viridiplantae</taxon>
        <taxon>Streptophyta</taxon>
        <taxon>Embryophyta</taxon>
        <taxon>Tracheophyta</taxon>
        <taxon>Spermatophyta</taxon>
        <taxon>Magnoliopsida</taxon>
        <taxon>Liliopsida</taxon>
        <taxon>Poales</taxon>
        <taxon>Cyperaceae</taxon>
        <taxon>Cyperoideae</taxon>
        <taxon>Rhynchosporeae</taxon>
        <taxon>Rhynchospora</taxon>
    </lineage>
</organism>
<gene>
    <name evidence="9" type="ORF">LUZ62_079436</name>
</gene>
<comment type="subcellular location">
    <subcellularLocation>
        <location evidence="1">Membrane</location>
        <topology evidence="1">Multi-pass membrane protein</topology>
    </subcellularLocation>
</comment>
<protein>
    <submittedName>
        <fullName evidence="9">Major facilitator superfamily protein</fullName>
    </submittedName>
</protein>
<name>A0AAV8BQW5_9POAL</name>
<keyword evidence="3" id="KW-0813">Transport</keyword>
<evidence type="ECO:0000256" key="8">
    <source>
        <dbReference type="SAM" id="Phobius"/>
    </source>
</evidence>
<dbReference type="PANTHER" id="PTHR31585">
    <property type="entry name" value="FOLATE-BIOPTERIN TRANSPORTER 1, CHLOROPLASTIC"/>
    <property type="match status" value="1"/>
</dbReference>
<evidence type="ECO:0000256" key="1">
    <source>
        <dbReference type="ARBA" id="ARBA00004141"/>
    </source>
</evidence>
<feature type="transmembrane region" description="Helical" evidence="8">
    <location>
        <begin position="133"/>
        <end position="151"/>
    </location>
</feature>
<dbReference type="PANTHER" id="PTHR31585:SF44">
    <property type="entry name" value="FOLATE-BIOPTERIN TRANSPORTER 6-RELATED"/>
    <property type="match status" value="1"/>
</dbReference>
<keyword evidence="10" id="KW-1185">Reference proteome</keyword>
<dbReference type="EMBL" id="JAMFTS010000005">
    <property type="protein sequence ID" value="KAJ4745031.1"/>
    <property type="molecule type" value="Genomic_DNA"/>
</dbReference>
<feature type="transmembrane region" description="Helical" evidence="8">
    <location>
        <begin position="225"/>
        <end position="245"/>
    </location>
</feature>
<evidence type="ECO:0000256" key="2">
    <source>
        <dbReference type="ARBA" id="ARBA00007015"/>
    </source>
</evidence>
<feature type="transmembrane region" description="Helical" evidence="8">
    <location>
        <begin position="198"/>
        <end position="219"/>
    </location>
</feature>
<evidence type="ECO:0000256" key="3">
    <source>
        <dbReference type="ARBA" id="ARBA00022448"/>
    </source>
</evidence>
<dbReference type="Proteomes" id="UP001140206">
    <property type="component" value="Chromosome 5"/>
</dbReference>
<dbReference type="Gene3D" id="1.20.1250.20">
    <property type="entry name" value="MFS general substrate transporter like domains"/>
    <property type="match status" value="1"/>
</dbReference>
<feature type="region of interest" description="Disordered" evidence="7">
    <location>
        <begin position="1"/>
        <end position="33"/>
    </location>
</feature>
<evidence type="ECO:0000313" key="10">
    <source>
        <dbReference type="Proteomes" id="UP001140206"/>
    </source>
</evidence>
<feature type="compositionally biased region" description="Basic and acidic residues" evidence="7">
    <location>
        <begin position="18"/>
        <end position="33"/>
    </location>
</feature>
<sequence>MESETQDLIHRPSVASDEPEKLKDEPELHEPGRHSRTFGIDLVLQPFRWIAMLARELNPSFIFGVFLVYGLSQGFTGSFFRVVSDYYWKDVQKIQPSAVQMFSGLYYIPWLMKPVWGVLTDVFPVYGYRRRPYFIFAGILGTMASLIVSSVTGLPVAMALLCFVGLSVCVAMADVTIDACIATNSINKPKLAPDMQSLCGFLSSLGALVGYSSSGFLVHHLGPQAALSLMAVPAVLLVLLGFVLFESKNYLVSDKEKSWVKVGAAVRGMGRTIKHSAVWQPSLYMFLSLALSISTHEGQFYWYTDKTAGPHFSQEFVGMIYAIGAMASMVGVLIYHKFLKDFRFRTLLFYAQLLYGVSGILDLFFVLRWNLKLGLPDPIFVIMEECTSRIITRIRWIPMIVLSTKLCPLGIEGTFFALLMCIDSLGSLAHKIGGGLLLQALHVTRTDFRNLWLALFIRNVLRLCTLCFIFLVPNASPSDVLVPPDLLKSSGNGDSIDGADSHEHYEETLQLAKLGNGDEV</sequence>
<dbReference type="InterPro" id="IPR036259">
    <property type="entry name" value="MFS_trans_sf"/>
</dbReference>
<evidence type="ECO:0000256" key="5">
    <source>
        <dbReference type="ARBA" id="ARBA00022989"/>
    </source>
</evidence>
<feature type="transmembrane region" description="Helical" evidence="8">
    <location>
        <begin position="157"/>
        <end position="177"/>
    </location>
</feature>
<dbReference type="Pfam" id="PF03092">
    <property type="entry name" value="BT1"/>
    <property type="match status" value="1"/>
</dbReference>
<feature type="transmembrane region" description="Helical" evidence="8">
    <location>
        <begin position="316"/>
        <end position="335"/>
    </location>
</feature>
<evidence type="ECO:0000256" key="6">
    <source>
        <dbReference type="ARBA" id="ARBA00023136"/>
    </source>
</evidence>
<keyword evidence="5 8" id="KW-1133">Transmembrane helix</keyword>